<organism evidence="1 2">
    <name type="scientific">Dyella flava</name>
    <dbReference type="NCBI Taxonomy" id="1920170"/>
    <lineage>
        <taxon>Bacteria</taxon>
        <taxon>Pseudomonadati</taxon>
        <taxon>Pseudomonadota</taxon>
        <taxon>Gammaproteobacteria</taxon>
        <taxon>Lysobacterales</taxon>
        <taxon>Rhodanobacteraceae</taxon>
        <taxon>Dyella</taxon>
    </lineage>
</organism>
<sequence length="117" mass="12614">MNEPLSGSNQLLMFDVKSLSEGKQLQSPGRIDEAVKHVLSKQLEGKRHIVSYLPRFVSWKDSSLVLAVGGATSPEGDGPMTPYCFGLLVNNSTLQVQGILPAGELKTRFGADCQISP</sequence>
<evidence type="ECO:0000313" key="2">
    <source>
        <dbReference type="Proteomes" id="UP001430149"/>
    </source>
</evidence>
<name>A0ABS2K4P8_9GAMM</name>
<comment type="caution">
    <text evidence="1">The sequence shown here is derived from an EMBL/GenBank/DDBJ whole genome shotgun (WGS) entry which is preliminary data.</text>
</comment>
<protein>
    <submittedName>
        <fullName evidence="1">Uncharacterized protein</fullName>
    </submittedName>
</protein>
<dbReference type="EMBL" id="JADIKE010000036">
    <property type="protein sequence ID" value="MBM7126213.1"/>
    <property type="molecule type" value="Genomic_DNA"/>
</dbReference>
<gene>
    <name evidence="1" type="ORF">ISP19_12610</name>
</gene>
<reference evidence="1" key="1">
    <citation type="submission" date="2020-10" db="EMBL/GenBank/DDBJ databases">
        <title>Phylogeny of dyella-like bacteria.</title>
        <authorList>
            <person name="Fu J."/>
        </authorList>
    </citation>
    <scope>NUCLEOTIDE SEQUENCE</scope>
    <source>
        <strain evidence="1">DHOC52</strain>
    </source>
</reference>
<proteinExistence type="predicted"/>
<keyword evidence="2" id="KW-1185">Reference proteome</keyword>
<evidence type="ECO:0000313" key="1">
    <source>
        <dbReference type="EMBL" id="MBM7126213.1"/>
    </source>
</evidence>
<dbReference type="RefSeq" id="WP_204682727.1">
    <property type="nucleotide sequence ID" value="NZ_BSNR01000002.1"/>
</dbReference>
<dbReference type="Proteomes" id="UP001430149">
    <property type="component" value="Unassembled WGS sequence"/>
</dbReference>
<accession>A0ABS2K4P8</accession>